<comment type="caution">
    <text evidence="2">The sequence shown here is derived from an EMBL/GenBank/DDBJ whole genome shotgun (WGS) entry which is preliminary data.</text>
</comment>
<name>A0ABR3IVM7_9AGAR</name>
<evidence type="ECO:0000313" key="3">
    <source>
        <dbReference type="Proteomes" id="UP001556367"/>
    </source>
</evidence>
<dbReference type="EMBL" id="JASNQZ010000015">
    <property type="protein sequence ID" value="KAL0947404.1"/>
    <property type="molecule type" value="Genomic_DNA"/>
</dbReference>
<evidence type="ECO:0000256" key="1">
    <source>
        <dbReference type="SAM" id="Phobius"/>
    </source>
</evidence>
<accession>A0ABR3IVM7</accession>
<feature type="transmembrane region" description="Helical" evidence="1">
    <location>
        <begin position="19"/>
        <end position="36"/>
    </location>
</feature>
<gene>
    <name evidence="2" type="ORF">HGRIS_013517</name>
</gene>
<feature type="transmembrane region" description="Helical" evidence="1">
    <location>
        <begin position="48"/>
        <end position="70"/>
    </location>
</feature>
<keyword evidence="1" id="KW-0812">Transmembrane</keyword>
<organism evidence="2 3">
    <name type="scientific">Hohenbuehelia grisea</name>
    <dbReference type="NCBI Taxonomy" id="104357"/>
    <lineage>
        <taxon>Eukaryota</taxon>
        <taxon>Fungi</taxon>
        <taxon>Dikarya</taxon>
        <taxon>Basidiomycota</taxon>
        <taxon>Agaricomycotina</taxon>
        <taxon>Agaricomycetes</taxon>
        <taxon>Agaricomycetidae</taxon>
        <taxon>Agaricales</taxon>
        <taxon>Pleurotineae</taxon>
        <taxon>Pleurotaceae</taxon>
        <taxon>Hohenbuehelia</taxon>
    </lineage>
</organism>
<feature type="transmembrane region" description="Helical" evidence="1">
    <location>
        <begin position="187"/>
        <end position="211"/>
    </location>
</feature>
<keyword evidence="1" id="KW-1133">Transmembrane helix</keyword>
<protein>
    <submittedName>
        <fullName evidence="2">Uncharacterized protein</fullName>
    </submittedName>
</protein>
<dbReference type="Proteomes" id="UP001556367">
    <property type="component" value="Unassembled WGS sequence"/>
</dbReference>
<feature type="transmembrane region" description="Helical" evidence="1">
    <location>
        <begin position="144"/>
        <end position="166"/>
    </location>
</feature>
<reference evidence="3" key="1">
    <citation type="submission" date="2024-06" db="EMBL/GenBank/DDBJ databases">
        <title>Multi-omics analyses provide insights into the biosynthesis of the anticancer antibiotic pleurotin in Hohenbuehelia grisea.</title>
        <authorList>
            <person name="Weaver J.A."/>
            <person name="Alberti F."/>
        </authorList>
    </citation>
    <scope>NUCLEOTIDE SEQUENCE [LARGE SCALE GENOMIC DNA]</scope>
    <source>
        <strain evidence="3">T-177</strain>
    </source>
</reference>
<feature type="transmembrane region" description="Helical" evidence="1">
    <location>
        <begin position="82"/>
        <end position="103"/>
    </location>
</feature>
<keyword evidence="3" id="KW-1185">Reference proteome</keyword>
<keyword evidence="1" id="KW-0472">Membrane</keyword>
<sequence length="323" mass="35424">MGEMNAAQLHYIEVMCESALYGVYAVLVVVVMYLLIAHRTMPLIHKVMFWAGIVMFVLTTIHLGLVLQQVTVPNTPIKNAQTQVSIATIQFMIGDSILIWRVWAVWNRNWWLTIVPICLMIASAGVRFAIVANFDLVLKFASDVASEIIVANVGLCTFLIAGRIWYLQWQIGKVIKNSPSRKTYIGVLMLLIESGALYFLSQLLGVILDVIHNDGVHTVLDMQIPIIGILPTLIVLLVHLDMVPGTRAQEEYLSTLKSGFHAAPGRSAASGTLGTGRSQVTAVSLASRDADIELGEGKATGTYDGWKPATRSQASIESVNHRV</sequence>
<feature type="transmembrane region" description="Helical" evidence="1">
    <location>
        <begin position="223"/>
        <end position="240"/>
    </location>
</feature>
<feature type="transmembrane region" description="Helical" evidence="1">
    <location>
        <begin position="110"/>
        <end position="132"/>
    </location>
</feature>
<proteinExistence type="predicted"/>
<evidence type="ECO:0000313" key="2">
    <source>
        <dbReference type="EMBL" id="KAL0947404.1"/>
    </source>
</evidence>